<sequence>MKIIKNSDSPRCYDCLDSTHKFNTVPRKDLVDFSCNDGKMLNPKLNSPKYLYTVHQTVEEYKKKQGTTEEETKNDQLQKDIKYIRRDQPFKALEFRRDSEKTDSLYAYCDESLANEPNRKSRTGYIIHYEVMRLRWVSKRQGLVTTSTT</sequence>
<dbReference type="Proteomes" id="UP001497600">
    <property type="component" value="Chromosome D"/>
</dbReference>
<gene>
    <name evidence="1" type="ORF">CAAN4_D05182</name>
</gene>
<evidence type="ECO:0000313" key="2">
    <source>
        <dbReference type="Proteomes" id="UP001497600"/>
    </source>
</evidence>
<reference evidence="1 2" key="1">
    <citation type="submission" date="2024-01" db="EMBL/GenBank/DDBJ databases">
        <authorList>
            <consortium name="Genoscope - CEA"/>
            <person name="William W."/>
        </authorList>
    </citation>
    <scope>NUCLEOTIDE SEQUENCE [LARGE SCALE GENOMIC DNA]</scope>
    <source>
        <strain evidence="1 2">29B2s-10</strain>
    </source>
</reference>
<proteinExistence type="predicted"/>
<evidence type="ECO:0000313" key="1">
    <source>
        <dbReference type="EMBL" id="CAK7903567.1"/>
    </source>
</evidence>
<accession>A0ABP0EF60</accession>
<organism evidence="1 2">
    <name type="scientific">[Candida] anglica</name>
    <dbReference type="NCBI Taxonomy" id="148631"/>
    <lineage>
        <taxon>Eukaryota</taxon>
        <taxon>Fungi</taxon>
        <taxon>Dikarya</taxon>
        <taxon>Ascomycota</taxon>
        <taxon>Saccharomycotina</taxon>
        <taxon>Pichiomycetes</taxon>
        <taxon>Debaryomycetaceae</taxon>
        <taxon>Kurtzmaniella</taxon>
    </lineage>
</organism>
<dbReference type="EMBL" id="OZ004256">
    <property type="protein sequence ID" value="CAK7903567.1"/>
    <property type="molecule type" value="Genomic_DNA"/>
</dbReference>
<name>A0ABP0EF60_9ASCO</name>
<keyword evidence="2" id="KW-1185">Reference proteome</keyword>
<protein>
    <submittedName>
        <fullName evidence="1">Uncharacterized protein</fullName>
    </submittedName>
</protein>